<sequence length="177" mass="19463">MPENNNQVRLESCLQVLVGLPLSIARDVAGMKVFHFGKVVSHPSGRGTVGSYALHVQCPWRFVDEKTIVTGTSDRFVEPTEGAELNDDDPKSGNLQLIKIASLLKGYDAETKSFVNATKQLVVIAINTDNYGGADLWLSGGYRLQIFPDGSLGEDWRFVELQGRHVVIEGGQIQFDE</sequence>
<reference evidence="1" key="1">
    <citation type="submission" date="2016-10" db="EMBL/GenBank/DDBJ databases">
        <title>Agrobacterium Ti plasmids: Classification based on T-DNA and Vir regions organization.</title>
        <authorList>
            <person name="Nabi N."/>
            <person name="Vial L."/>
            <person name="Ben Hafsa A."/>
            <person name="Chapulliot D."/>
            <person name="Berard A."/>
            <person name="Chauveau A."/>
            <person name="Le Paslier M.-C."/>
            <person name="Harzallah Skhiri F."/>
            <person name="Brunel D."/>
            <person name="Nesme X."/>
            <person name="Chaouachi M."/>
        </authorList>
    </citation>
    <scope>NUCLEOTIDE SEQUENCE</scope>
    <source>
        <strain evidence="1">CFBP4424</strain>
        <plasmid evidence="1">pTi_CFBP4424</plasmid>
    </source>
</reference>
<evidence type="ECO:0000313" key="1">
    <source>
        <dbReference type="EMBL" id="ASK47364.1"/>
    </source>
</evidence>
<dbReference type="EMBL" id="KY000062">
    <property type="protein sequence ID" value="ASK47364.1"/>
    <property type="molecule type" value="Genomic_DNA"/>
</dbReference>
<keyword evidence="1" id="KW-0614">Plasmid</keyword>
<protein>
    <submittedName>
        <fullName evidence="1">Uncharacterized protein</fullName>
    </submittedName>
</protein>
<organism evidence="1">
    <name type="scientific">Agrobacterium tomkonis</name>
    <dbReference type="NCBI Taxonomy" id="1183410"/>
    <lineage>
        <taxon>Bacteria</taxon>
        <taxon>Pseudomonadati</taxon>
        <taxon>Pseudomonadota</taxon>
        <taxon>Alphaproteobacteria</taxon>
        <taxon>Hyphomicrobiales</taxon>
        <taxon>Rhizobiaceae</taxon>
        <taxon>Rhizobium/Agrobacterium group</taxon>
        <taxon>Agrobacterium</taxon>
        <taxon>Agrobacterium tumefaciens complex</taxon>
    </lineage>
</organism>
<geneLocation type="plasmid" evidence="1">
    <name>pTi_CFBP4424</name>
</geneLocation>
<dbReference type="RefSeq" id="WP_172690941.1">
    <property type="nucleotide sequence ID" value="NZ_KY000062.1"/>
</dbReference>
<proteinExistence type="predicted"/>
<dbReference type="AlphaFoldDB" id="A0A2Z2PWQ5"/>
<accession>A0A2Z2PWQ5</accession>
<name>A0A2Z2PWQ5_9HYPH</name>